<name>A0A6N7IZE8_9FIRM</name>
<dbReference type="InterPro" id="IPR023120">
    <property type="entry name" value="WHTH_transcript_rep_HrcA_IDD"/>
</dbReference>
<feature type="domain" description="Winged helix-turn-helix transcription repressor HrcA DNA-binding" evidence="7">
    <location>
        <begin position="6"/>
        <end position="76"/>
    </location>
</feature>
<proteinExistence type="inferred from homology"/>
<dbReference type="Proteomes" id="UP000460257">
    <property type="component" value="Unassembled WGS sequence"/>
</dbReference>
<evidence type="ECO:0000259" key="6">
    <source>
        <dbReference type="Pfam" id="PF01628"/>
    </source>
</evidence>
<dbReference type="SUPFAM" id="SSF55781">
    <property type="entry name" value="GAF domain-like"/>
    <property type="match status" value="1"/>
</dbReference>
<keyword evidence="4 5" id="KW-0804">Transcription</keyword>
<dbReference type="InterPro" id="IPR036388">
    <property type="entry name" value="WH-like_DNA-bd_sf"/>
</dbReference>
<comment type="function">
    <text evidence="5">Negative regulator of class I heat shock genes (grpE-dnaK-dnaJ and groELS operons). Prevents heat-shock induction of these operons.</text>
</comment>
<evidence type="ECO:0000256" key="1">
    <source>
        <dbReference type="ARBA" id="ARBA00022491"/>
    </source>
</evidence>
<dbReference type="InterPro" id="IPR005104">
    <property type="entry name" value="WHTH_HrcA_DNA-bd"/>
</dbReference>
<dbReference type="Gene3D" id="1.10.10.10">
    <property type="entry name" value="Winged helix-like DNA-binding domain superfamily/Winged helix DNA-binding domain"/>
    <property type="match status" value="1"/>
</dbReference>
<comment type="similarity">
    <text evidence="5">Belongs to the HrcA family.</text>
</comment>
<reference evidence="8" key="1">
    <citation type="journal article" date="2020" name="Appl. Environ. Microbiol.">
        <title>Medium-Chain Fatty Acid Synthesis by 'Candidatus Weimeria bifida' gen. nov., sp. nov., and 'Candidatus Pseudoramibacter fermentans' sp. nov.</title>
        <authorList>
            <person name="Scarborough M.J."/>
            <person name="Myers K.S."/>
            <person name="Donohue T.J."/>
            <person name="Noguera D.R."/>
        </authorList>
    </citation>
    <scope>NUCLEOTIDE SEQUENCE</scope>
    <source>
        <strain evidence="8">LCO1.1</strain>
    </source>
</reference>
<dbReference type="GO" id="GO:0003677">
    <property type="term" value="F:DNA binding"/>
    <property type="evidence" value="ECO:0007669"/>
    <property type="project" value="InterPro"/>
</dbReference>
<organism evidence="8 9">
    <name type="scientific">Candidatus Weimeria bifida</name>
    <dbReference type="NCBI Taxonomy" id="2599074"/>
    <lineage>
        <taxon>Bacteria</taxon>
        <taxon>Bacillati</taxon>
        <taxon>Bacillota</taxon>
        <taxon>Clostridia</taxon>
        <taxon>Lachnospirales</taxon>
        <taxon>Lachnospiraceae</taxon>
        <taxon>Candidatus Weimeria</taxon>
    </lineage>
</organism>
<evidence type="ECO:0000256" key="4">
    <source>
        <dbReference type="ARBA" id="ARBA00023163"/>
    </source>
</evidence>
<keyword evidence="2 5" id="KW-0805">Transcription regulation</keyword>
<dbReference type="HAMAP" id="MF_00081">
    <property type="entry name" value="HrcA"/>
    <property type="match status" value="1"/>
</dbReference>
<protein>
    <recommendedName>
        <fullName evidence="5">Heat-inducible transcription repressor HrcA</fullName>
    </recommendedName>
</protein>
<dbReference type="Pfam" id="PF01628">
    <property type="entry name" value="HrcA"/>
    <property type="match status" value="1"/>
</dbReference>
<evidence type="ECO:0000256" key="2">
    <source>
        <dbReference type="ARBA" id="ARBA00023015"/>
    </source>
</evidence>
<dbReference type="NCBIfam" id="TIGR00331">
    <property type="entry name" value="hrcA"/>
    <property type="match status" value="1"/>
</dbReference>
<evidence type="ECO:0000313" key="8">
    <source>
        <dbReference type="EMBL" id="MQN01622.1"/>
    </source>
</evidence>
<dbReference type="AlphaFoldDB" id="A0A6N7IZE8"/>
<accession>A0A6N7IZE8</accession>
<dbReference type="Gene3D" id="3.30.450.40">
    <property type="match status" value="1"/>
</dbReference>
<sequence>MSEEDELTVRQKKILDVIIKNYLETGEPVGSRTISKSSDLNLSSATIRNEMSDLEDMGYILQPHTSAGRIPSDKGYRFYVGELMNSQKDTSPPDSTSQMLVQRTDRLEKMLKQVVDVLAANTNYTSMISAPAITGVRVKFVQLSAVNEHQLLSVVVMDGNAVRNRLINIDEPLNNEDLLKLNMLLNTNLSGLTVNDINLALIKKLKSQAGEYAPIIENVLENVAGTIEQDEGRTIYTSGTTNIFKYPELSDANRASHLISTFENKEELENLVNEIETDDEGNPNGISVFIGDDIPNMPDVSVVTAKYDLGEGFKGTIGILGPKRMDYENVMKNLKSLKKQLSDIVDSSRIGAKKEPKRIEAKKDIKEKKE</sequence>
<dbReference type="SUPFAM" id="SSF46785">
    <property type="entry name" value="Winged helix' DNA-binding domain"/>
    <property type="match status" value="1"/>
</dbReference>
<dbReference type="InterPro" id="IPR029016">
    <property type="entry name" value="GAF-like_dom_sf"/>
</dbReference>
<evidence type="ECO:0000256" key="5">
    <source>
        <dbReference type="HAMAP-Rule" id="MF_00081"/>
    </source>
</evidence>
<keyword evidence="1 5" id="KW-0678">Repressor</keyword>
<dbReference type="Gene3D" id="3.30.390.60">
    <property type="entry name" value="Heat-inducible transcription repressor hrca homolog, domain 3"/>
    <property type="match status" value="1"/>
</dbReference>
<dbReference type="InterPro" id="IPR002571">
    <property type="entry name" value="HrcA"/>
</dbReference>
<dbReference type="InterPro" id="IPR036390">
    <property type="entry name" value="WH_DNA-bd_sf"/>
</dbReference>
<dbReference type="GO" id="GO:0045892">
    <property type="term" value="P:negative regulation of DNA-templated transcription"/>
    <property type="evidence" value="ECO:0007669"/>
    <property type="project" value="UniProtKB-UniRule"/>
</dbReference>
<dbReference type="PANTHER" id="PTHR34824">
    <property type="entry name" value="HEAT-INDUCIBLE TRANSCRIPTION REPRESSOR HRCA"/>
    <property type="match status" value="1"/>
</dbReference>
<dbReference type="PIRSF" id="PIRSF005485">
    <property type="entry name" value="HrcA"/>
    <property type="match status" value="1"/>
</dbReference>
<evidence type="ECO:0000259" key="7">
    <source>
        <dbReference type="Pfam" id="PF03444"/>
    </source>
</evidence>
<evidence type="ECO:0000313" key="9">
    <source>
        <dbReference type="Proteomes" id="UP000460257"/>
    </source>
</evidence>
<comment type="caution">
    <text evidence="8">The sequence shown here is derived from an EMBL/GenBank/DDBJ whole genome shotgun (WGS) entry which is preliminary data.</text>
</comment>
<feature type="domain" description="Heat-inducible transcription repressor HrcA C-terminal" evidence="6">
    <location>
        <begin position="108"/>
        <end position="331"/>
    </location>
</feature>
<evidence type="ECO:0000256" key="3">
    <source>
        <dbReference type="ARBA" id="ARBA00023016"/>
    </source>
</evidence>
<keyword evidence="9" id="KW-1185">Reference proteome</keyword>
<dbReference type="PANTHER" id="PTHR34824:SF1">
    <property type="entry name" value="HEAT-INDUCIBLE TRANSCRIPTION REPRESSOR HRCA"/>
    <property type="match status" value="1"/>
</dbReference>
<keyword evidence="3 5" id="KW-0346">Stress response</keyword>
<dbReference type="InterPro" id="IPR021153">
    <property type="entry name" value="HrcA_C"/>
</dbReference>
<dbReference type="Pfam" id="PF03444">
    <property type="entry name" value="WHD_HrcA"/>
    <property type="match status" value="1"/>
</dbReference>
<gene>
    <name evidence="5 8" type="primary">hrcA</name>
    <name evidence="8" type="ORF">FRC54_06840</name>
</gene>
<dbReference type="EMBL" id="VOGC01000006">
    <property type="protein sequence ID" value="MQN01622.1"/>
    <property type="molecule type" value="Genomic_DNA"/>
</dbReference>